<dbReference type="AlphaFoldDB" id="A0A1T0CE25"/>
<name>A0A1T0CE25_9GAMM</name>
<evidence type="ECO:0000313" key="2">
    <source>
        <dbReference type="Proteomes" id="UP000191094"/>
    </source>
</evidence>
<dbReference type="EMBL" id="MUYT01000007">
    <property type="protein sequence ID" value="OOS20590.1"/>
    <property type="molecule type" value="Genomic_DNA"/>
</dbReference>
<dbReference type="SUPFAM" id="SSF52949">
    <property type="entry name" value="Macro domain-like"/>
    <property type="match status" value="1"/>
</dbReference>
<dbReference type="Proteomes" id="UP000191094">
    <property type="component" value="Unassembled WGS sequence"/>
</dbReference>
<evidence type="ECO:0000313" key="1">
    <source>
        <dbReference type="EMBL" id="OOS20590.1"/>
    </source>
</evidence>
<dbReference type="OrthoDB" id="9780211at2"/>
<organism evidence="1 2">
    <name type="scientific">Lwoffella lincolnii</name>
    <dbReference type="NCBI Taxonomy" id="90241"/>
    <lineage>
        <taxon>Bacteria</taxon>
        <taxon>Pseudomonadati</taxon>
        <taxon>Pseudomonadota</taxon>
        <taxon>Gammaproteobacteria</taxon>
        <taxon>Moraxellales</taxon>
        <taxon>Moraxellaceae</taxon>
        <taxon>Lwoffella</taxon>
    </lineage>
</organism>
<dbReference type="RefSeq" id="WP_078307227.1">
    <property type="nucleotide sequence ID" value="NZ_CP147511.1"/>
</dbReference>
<reference evidence="1 2" key="1">
    <citation type="submission" date="2017-02" db="EMBL/GenBank/DDBJ databases">
        <title>Draft genome sequence of Moraxella lincolnii CCUG 9405T type strain.</title>
        <authorList>
            <person name="Salva-Serra F."/>
            <person name="Engstrom-Jakobsson H."/>
            <person name="Thorell K."/>
            <person name="Jaen-Luchoro D."/>
            <person name="Gonzales-Siles L."/>
            <person name="Karlsson R."/>
            <person name="Yazdan S."/>
            <person name="Boulund F."/>
            <person name="Johnning A."/>
            <person name="Engstrand L."/>
            <person name="Kristiansson E."/>
            <person name="Moore E."/>
        </authorList>
    </citation>
    <scope>NUCLEOTIDE SEQUENCE [LARGE SCALE GENOMIC DNA]</scope>
    <source>
        <strain evidence="1 2">CCUG 9405</strain>
    </source>
</reference>
<accession>A0A1T0CE25</accession>
<gene>
    <name evidence="1" type="ORF">B0682_05420</name>
</gene>
<dbReference type="STRING" id="90241.B0682_05420"/>
<dbReference type="InterPro" id="IPR043472">
    <property type="entry name" value="Macro_dom-like"/>
</dbReference>
<proteinExistence type="predicted"/>
<keyword evidence="2" id="KW-1185">Reference proteome</keyword>
<dbReference type="Gene3D" id="3.40.220.10">
    <property type="entry name" value="Leucine Aminopeptidase, subunit E, domain 1"/>
    <property type="match status" value="1"/>
</dbReference>
<protein>
    <submittedName>
        <fullName evidence="1">Uncharacterized protein</fullName>
    </submittedName>
</protein>
<comment type="caution">
    <text evidence="1">The sequence shown here is derived from an EMBL/GenBank/DDBJ whole genome shotgun (WGS) entry which is preliminary data.</text>
</comment>
<sequence length="214" mass="24483">MAQIEERTEPFLQSRAQVFVLPVNSTGNLLDRVSNRCKSLYPDNHHAYRQACQRGELPAGSLLMHKRQREHSGLAVASNQNNPDYIANLLVSDHPYHPMRRLWLETSLQALAEALMRPIRYEGIRHIAMHCQPLIYTDHHAHKKGKNSISLAPELVVSELANKQLQTHHMAEQMAKLGVVPVMRWKEDIKPIIVRVLSPLPKLRVDLHLPKHLA</sequence>